<dbReference type="InterPro" id="IPR013785">
    <property type="entry name" value="Aldolase_TIM"/>
</dbReference>
<sequence length="251" mass="26910">MRDLIVAGNWKMNGNRQFIDEMMSGLNKAIFSESVKVVVCPPSVYLLDVSQKAKTVKVGAQNMYFEDGGAFTGELSPSMLIDVGCSYVVVGHSERREIFAEEDVLVAKKVSAAVRHCLTPILCVGESLEHRNSGQFFDVIARQVKIGLSLLNAENFADVVVAYEPIWAIGTGQTASPAQAQEVHELIRKVITELAGENVSERISILYGGSVNAASAQELFSQPDIDGGLVGGASLKIDEFIAICSAAAEVA</sequence>
<keyword evidence="6 8" id="KW-0324">Glycolysis</keyword>
<evidence type="ECO:0000256" key="5">
    <source>
        <dbReference type="ARBA" id="ARBA00022490"/>
    </source>
</evidence>
<feature type="active site" description="Electrophile" evidence="8">
    <location>
        <position position="92"/>
    </location>
</feature>
<dbReference type="GO" id="GO:0046166">
    <property type="term" value="P:glyceraldehyde-3-phosphate biosynthetic process"/>
    <property type="evidence" value="ECO:0007669"/>
    <property type="project" value="TreeGrafter"/>
</dbReference>
<evidence type="ECO:0000256" key="2">
    <source>
        <dbReference type="ARBA" id="ARBA00004939"/>
    </source>
</evidence>
<feature type="binding site" evidence="8">
    <location>
        <begin position="9"/>
        <end position="11"/>
    </location>
    <ligand>
        <name>substrate</name>
    </ligand>
</feature>
<dbReference type="RefSeq" id="WP_054341073.1">
    <property type="nucleotide sequence ID" value="NZ_FTOE01000016.1"/>
</dbReference>
<dbReference type="Proteomes" id="UP000185999">
    <property type="component" value="Unassembled WGS sequence"/>
</dbReference>
<keyword evidence="7 8" id="KW-0413">Isomerase</keyword>
<comment type="catalytic activity">
    <reaction evidence="8 9">
        <text>D-glyceraldehyde 3-phosphate = dihydroxyacetone phosphate</text>
        <dbReference type="Rhea" id="RHEA:18585"/>
        <dbReference type="ChEBI" id="CHEBI:57642"/>
        <dbReference type="ChEBI" id="CHEBI:59776"/>
        <dbReference type="EC" id="5.3.1.1"/>
    </reaction>
</comment>
<dbReference type="EC" id="5.3.1.1" evidence="8 9"/>
<dbReference type="CDD" id="cd00311">
    <property type="entry name" value="TIM"/>
    <property type="match status" value="1"/>
</dbReference>
<dbReference type="HAMAP" id="MF_00147_B">
    <property type="entry name" value="TIM_B"/>
    <property type="match status" value="1"/>
</dbReference>
<evidence type="ECO:0000313" key="10">
    <source>
        <dbReference type="EMBL" id="SIT11260.1"/>
    </source>
</evidence>
<evidence type="ECO:0000313" key="11">
    <source>
        <dbReference type="Proteomes" id="UP000185999"/>
    </source>
</evidence>
<dbReference type="GO" id="GO:0006094">
    <property type="term" value="P:gluconeogenesis"/>
    <property type="evidence" value="ECO:0007669"/>
    <property type="project" value="UniProtKB-UniRule"/>
</dbReference>
<proteinExistence type="inferred from homology"/>
<evidence type="ECO:0000256" key="7">
    <source>
        <dbReference type="ARBA" id="ARBA00023235"/>
    </source>
</evidence>
<evidence type="ECO:0000256" key="6">
    <source>
        <dbReference type="ARBA" id="ARBA00023152"/>
    </source>
</evidence>
<dbReference type="Gene3D" id="3.20.20.70">
    <property type="entry name" value="Aldolase class I"/>
    <property type="match status" value="1"/>
</dbReference>
<reference evidence="11" key="1">
    <citation type="submission" date="2017-01" db="EMBL/GenBank/DDBJ databases">
        <authorList>
            <person name="Varghese N."/>
            <person name="Submissions S."/>
        </authorList>
    </citation>
    <scope>NUCLEOTIDE SEQUENCE [LARGE SCALE GENOMIC DNA]</scope>
    <source>
        <strain evidence="11">DSM 22306</strain>
    </source>
</reference>
<comment type="function">
    <text evidence="8">Involved in the gluconeogenesis. Catalyzes stereospecifically the conversion of dihydroxyacetone phosphate (DHAP) to D-glyceraldehyde-3-phosphate (G3P).</text>
</comment>
<evidence type="ECO:0000256" key="1">
    <source>
        <dbReference type="ARBA" id="ARBA00004680"/>
    </source>
</evidence>
<comment type="pathway">
    <text evidence="1 8 9">Carbohydrate degradation; glycolysis; D-glyceraldehyde 3-phosphate from glycerone phosphate: step 1/1.</text>
</comment>
<dbReference type="InterPro" id="IPR035990">
    <property type="entry name" value="TIM_sf"/>
</dbReference>
<keyword evidence="5 8" id="KW-0963">Cytoplasm</keyword>
<evidence type="ECO:0000256" key="3">
    <source>
        <dbReference type="ARBA" id="ARBA00007422"/>
    </source>
</evidence>
<dbReference type="FunFam" id="3.20.20.70:FF:000016">
    <property type="entry name" value="Triosephosphate isomerase"/>
    <property type="match status" value="1"/>
</dbReference>
<dbReference type="GO" id="GO:0004807">
    <property type="term" value="F:triose-phosphate isomerase activity"/>
    <property type="evidence" value="ECO:0007669"/>
    <property type="project" value="UniProtKB-UniRule"/>
</dbReference>
<dbReference type="OrthoDB" id="9809429at2"/>
<feature type="active site" description="Proton acceptor" evidence="8">
    <location>
        <position position="164"/>
    </location>
</feature>
<dbReference type="UniPathway" id="UPA00109">
    <property type="reaction ID" value="UER00189"/>
</dbReference>
<name>A0A1N7PL87_9GAMM</name>
<comment type="pathway">
    <text evidence="2">Carbohydrate metabolism; erythritol degradation.</text>
</comment>
<dbReference type="Pfam" id="PF00121">
    <property type="entry name" value="TIM"/>
    <property type="match status" value="1"/>
</dbReference>
<dbReference type="InterPro" id="IPR022896">
    <property type="entry name" value="TrioseP_Isoase_bac/euk"/>
</dbReference>
<dbReference type="NCBIfam" id="TIGR00419">
    <property type="entry name" value="tim"/>
    <property type="match status" value="1"/>
</dbReference>
<protein>
    <recommendedName>
        <fullName evidence="8 9">Triosephosphate isomerase</fullName>
        <shortName evidence="8">TIM</shortName>
        <shortName evidence="8">TPI</shortName>
        <ecNumber evidence="8 9">5.3.1.1</ecNumber>
    </recommendedName>
    <alternativeName>
        <fullName evidence="8">Triose-phosphate isomerase</fullName>
    </alternativeName>
</protein>
<dbReference type="AlphaFoldDB" id="A0A1N7PL87"/>
<dbReference type="InterPro" id="IPR000652">
    <property type="entry name" value="Triosephosphate_isomerase"/>
</dbReference>
<feature type="binding site" evidence="8">
    <location>
        <position position="210"/>
    </location>
    <ligand>
        <name>substrate</name>
    </ligand>
</feature>
<dbReference type="GO" id="GO:0006096">
    <property type="term" value="P:glycolytic process"/>
    <property type="evidence" value="ECO:0007669"/>
    <property type="project" value="UniProtKB-UniRule"/>
</dbReference>
<dbReference type="GO" id="GO:0005829">
    <property type="term" value="C:cytosol"/>
    <property type="evidence" value="ECO:0007669"/>
    <property type="project" value="TreeGrafter"/>
</dbReference>
<dbReference type="PROSITE" id="PS00171">
    <property type="entry name" value="TIM_1"/>
    <property type="match status" value="1"/>
</dbReference>
<keyword evidence="4 8" id="KW-0312">Gluconeogenesis</keyword>
<dbReference type="PROSITE" id="PS51440">
    <property type="entry name" value="TIM_2"/>
    <property type="match status" value="1"/>
</dbReference>
<dbReference type="UniPathway" id="UPA00138"/>
<organism evidence="10 11">
    <name type="scientific">Neptunomonas antarctica</name>
    <dbReference type="NCBI Taxonomy" id="619304"/>
    <lineage>
        <taxon>Bacteria</taxon>
        <taxon>Pseudomonadati</taxon>
        <taxon>Pseudomonadota</taxon>
        <taxon>Gammaproteobacteria</taxon>
        <taxon>Oceanospirillales</taxon>
        <taxon>Oceanospirillaceae</taxon>
        <taxon>Neptunomonas</taxon>
    </lineage>
</organism>
<evidence type="ECO:0000256" key="4">
    <source>
        <dbReference type="ARBA" id="ARBA00022432"/>
    </source>
</evidence>
<dbReference type="PANTHER" id="PTHR21139">
    <property type="entry name" value="TRIOSEPHOSPHATE ISOMERASE"/>
    <property type="match status" value="1"/>
</dbReference>
<dbReference type="STRING" id="619304.SAMN05421760_11611"/>
<comment type="subcellular location">
    <subcellularLocation>
        <location evidence="8 9">Cytoplasm</location>
    </subcellularLocation>
</comment>
<gene>
    <name evidence="8" type="primary">tpiA</name>
    <name evidence="10" type="ORF">SAMN05421760_11611</name>
</gene>
<feature type="binding site" evidence="8">
    <location>
        <begin position="231"/>
        <end position="232"/>
    </location>
    <ligand>
        <name>substrate</name>
    </ligand>
</feature>
<evidence type="ECO:0000256" key="9">
    <source>
        <dbReference type="RuleBase" id="RU363013"/>
    </source>
</evidence>
<dbReference type="SUPFAM" id="SSF51351">
    <property type="entry name" value="Triosephosphate isomerase (TIM)"/>
    <property type="match status" value="1"/>
</dbReference>
<comment type="similarity">
    <text evidence="3 8 9">Belongs to the triosephosphate isomerase family.</text>
</comment>
<keyword evidence="11" id="KW-1185">Reference proteome</keyword>
<dbReference type="PANTHER" id="PTHR21139:SF42">
    <property type="entry name" value="TRIOSEPHOSPHATE ISOMERASE"/>
    <property type="match status" value="1"/>
</dbReference>
<evidence type="ECO:0000256" key="8">
    <source>
        <dbReference type="HAMAP-Rule" id="MF_00147"/>
    </source>
</evidence>
<comment type="subunit">
    <text evidence="8 9">Homodimer.</text>
</comment>
<accession>A0A1N7PL87</accession>
<dbReference type="EMBL" id="FTOE01000016">
    <property type="protein sequence ID" value="SIT11260.1"/>
    <property type="molecule type" value="Genomic_DNA"/>
</dbReference>
<dbReference type="GO" id="GO:0019563">
    <property type="term" value="P:glycerol catabolic process"/>
    <property type="evidence" value="ECO:0007669"/>
    <property type="project" value="TreeGrafter"/>
</dbReference>
<comment type="pathway">
    <text evidence="8 9">Carbohydrate biosynthesis; gluconeogenesis.</text>
</comment>
<dbReference type="InterPro" id="IPR020861">
    <property type="entry name" value="Triosephosphate_isomerase_AS"/>
</dbReference>
<feature type="binding site" evidence="8">
    <location>
        <position position="170"/>
    </location>
    <ligand>
        <name>substrate</name>
    </ligand>
</feature>